<dbReference type="Pfam" id="PF17678">
    <property type="entry name" value="Glyco_hydro_92N"/>
    <property type="match status" value="1"/>
</dbReference>
<dbReference type="Gene3D" id="1.20.1610.10">
    <property type="entry name" value="alpha-1,2-mannosidases domains"/>
    <property type="match status" value="1"/>
</dbReference>
<dbReference type="GO" id="GO:0030246">
    <property type="term" value="F:carbohydrate binding"/>
    <property type="evidence" value="ECO:0007669"/>
    <property type="project" value="InterPro"/>
</dbReference>
<dbReference type="PANTHER" id="PTHR12143:SF43">
    <property type="entry name" value="PUTATIVE-RELATED"/>
    <property type="match status" value="1"/>
</dbReference>
<keyword evidence="5" id="KW-1185">Reference proteome</keyword>
<dbReference type="InterPro" id="IPR012939">
    <property type="entry name" value="Glyco_hydro_92"/>
</dbReference>
<dbReference type="Gene3D" id="2.60.120.260">
    <property type="entry name" value="Galactose-binding domain-like"/>
    <property type="match status" value="2"/>
</dbReference>
<evidence type="ECO:0000259" key="3">
    <source>
        <dbReference type="PROSITE" id="PS50022"/>
    </source>
</evidence>
<dbReference type="FunFam" id="3.30.2080.10:FF:000001">
    <property type="entry name" value="Alpha-1,2-mannosidase subfamily"/>
    <property type="match status" value="1"/>
</dbReference>
<feature type="domain" description="F5/8 type C" evidence="3">
    <location>
        <begin position="68"/>
        <end position="213"/>
    </location>
</feature>
<dbReference type="GO" id="GO:0000224">
    <property type="term" value="F:peptide-N4-(N-acetyl-beta-glucosaminyl)asparagine amidase activity"/>
    <property type="evidence" value="ECO:0007669"/>
    <property type="project" value="TreeGrafter"/>
</dbReference>
<dbReference type="InterPro" id="IPR008979">
    <property type="entry name" value="Galactose-bd-like_sf"/>
</dbReference>
<evidence type="ECO:0000313" key="5">
    <source>
        <dbReference type="Proteomes" id="UP000649753"/>
    </source>
</evidence>
<dbReference type="GO" id="GO:0005829">
    <property type="term" value="C:cytosol"/>
    <property type="evidence" value="ECO:0007669"/>
    <property type="project" value="TreeGrafter"/>
</dbReference>
<dbReference type="InterPro" id="IPR005887">
    <property type="entry name" value="GH92_a_mannosidase_put"/>
</dbReference>
<dbReference type="GO" id="GO:0006516">
    <property type="term" value="P:glycoprotein catabolic process"/>
    <property type="evidence" value="ECO:0007669"/>
    <property type="project" value="TreeGrafter"/>
</dbReference>
<dbReference type="GO" id="GO:0005975">
    <property type="term" value="P:carbohydrate metabolic process"/>
    <property type="evidence" value="ECO:0007669"/>
    <property type="project" value="InterPro"/>
</dbReference>
<dbReference type="PANTHER" id="PTHR12143">
    <property type="entry name" value="PEPTIDE N-GLYCANASE PNGASE -RELATED"/>
    <property type="match status" value="1"/>
</dbReference>
<protein>
    <submittedName>
        <fullName evidence="4">Alpha-1,2-mannosidase</fullName>
    </submittedName>
</protein>
<gene>
    <name evidence="4" type="ORF">H4W31_004003</name>
</gene>
<evidence type="ECO:0000256" key="1">
    <source>
        <dbReference type="SAM" id="MobiDB-lite"/>
    </source>
</evidence>
<dbReference type="PROSITE" id="PS50022">
    <property type="entry name" value="FA58C_3"/>
    <property type="match status" value="1"/>
</dbReference>
<dbReference type="Proteomes" id="UP000649753">
    <property type="component" value="Unassembled WGS sequence"/>
</dbReference>
<dbReference type="Gene3D" id="2.70.98.10">
    <property type="match status" value="1"/>
</dbReference>
<dbReference type="SUPFAM" id="SSF49785">
    <property type="entry name" value="Galactose-binding domain-like"/>
    <property type="match status" value="1"/>
</dbReference>
<dbReference type="InterPro" id="IPR050883">
    <property type="entry name" value="PNGase"/>
</dbReference>
<accession>A0A927MC46</accession>
<feature type="region of interest" description="Disordered" evidence="1">
    <location>
        <begin position="29"/>
        <end position="101"/>
    </location>
</feature>
<dbReference type="SUPFAM" id="SSF48208">
    <property type="entry name" value="Six-hairpin glycosidases"/>
    <property type="match status" value="1"/>
</dbReference>
<organism evidence="4 5">
    <name type="scientific">Plantactinospora soyae</name>
    <dbReference type="NCBI Taxonomy" id="1544732"/>
    <lineage>
        <taxon>Bacteria</taxon>
        <taxon>Bacillati</taxon>
        <taxon>Actinomycetota</taxon>
        <taxon>Actinomycetes</taxon>
        <taxon>Micromonosporales</taxon>
        <taxon>Micromonosporaceae</taxon>
        <taxon>Plantactinospora</taxon>
    </lineage>
</organism>
<reference evidence="4" key="1">
    <citation type="submission" date="2020-10" db="EMBL/GenBank/DDBJ databases">
        <title>Sequencing the genomes of 1000 actinobacteria strains.</title>
        <authorList>
            <person name="Klenk H.-P."/>
        </authorList>
    </citation>
    <scope>NUCLEOTIDE SEQUENCE</scope>
    <source>
        <strain evidence="4">DSM 46832</strain>
    </source>
</reference>
<dbReference type="InterPro" id="IPR041371">
    <property type="entry name" value="GH92_N"/>
</dbReference>
<dbReference type="InterPro" id="IPR014718">
    <property type="entry name" value="GH-type_carb-bd"/>
</dbReference>
<evidence type="ECO:0000313" key="4">
    <source>
        <dbReference type="EMBL" id="MBE1488365.1"/>
    </source>
</evidence>
<dbReference type="Gene3D" id="3.30.2080.10">
    <property type="entry name" value="GH92 mannosidase domain"/>
    <property type="match status" value="1"/>
</dbReference>
<keyword evidence="2" id="KW-0732">Signal</keyword>
<dbReference type="InterPro" id="IPR008928">
    <property type="entry name" value="6-hairpin_glycosidase_sf"/>
</dbReference>
<evidence type="ECO:0000256" key="2">
    <source>
        <dbReference type="SAM" id="SignalP"/>
    </source>
</evidence>
<feature type="signal peptide" evidence="2">
    <location>
        <begin position="1"/>
        <end position="29"/>
    </location>
</feature>
<feature type="compositionally biased region" description="Polar residues" evidence="1">
    <location>
        <begin position="86"/>
        <end position="101"/>
    </location>
</feature>
<dbReference type="Pfam" id="PF00754">
    <property type="entry name" value="F5_F8_type_C"/>
    <property type="match status" value="1"/>
</dbReference>
<proteinExistence type="predicted"/>
<dbReference type="NCBIfam" id="TIGR01180">
    <property type="entry name" value="aman2_put"/>
    <property type="match status" value="1"/>
</dbReference>
<dbReference type="InterPro" id="IPR000421">
    <property type="entry name" value="FA58C"/>
</dbReference>
<feature type="chain" id="PRO_5037657503" evidence="2">
    <location>
        <begin position="30"/>
        <end position="1430"/>
    </location>
</feature>
<sequence length="1430" mass="152330">MMLSRRALPVALVAAIGLAVPAGPLPAGAAPPGGTEFHSSLEAGDPQPSWTNTAEVDSSGRKRMSGVTGSPATGIPGNVTDRATEVTGSGENPPNETASRAVDQNISTKWLVFASSGWIRVRLDEPVAIVHYALTSANDAPERDPRSWTLQGSADGAEWTTLDSRTGQEFGERFQTREYRFENSTKYPYYRLNVSAIGSGGITQLAELQLSDGDTTPPPVTDMRGFVSGGPVNGPTMKPNVGWTGRNALQYSGGQTVDGRGYAYNRVFDVDVQITPDTELSYVIFPELTAQDLDYPSTYAAVDLAFDDGSYLSDLGAVDQYGFGLSPQAQGASKSLYADQWNAKRSRIGAVAAGRRAVRILVGYDSGTGTGVFNGWLDDIRLTAHPVRPSVARLSDHVLTTRGTNSTGGFSRGNNIPATAVPHGFNFWTPMTNAGSTDWLYDYQRGNNAENRPTLQAFTVSHEPSPWMGDRQTFQVMPSVAEGVPSADRATRALSFQHANEIAKAHHYGVTFDNGLVTEIAPTDHAAMFRFTFPGDRGNLIFDNVNNNGGLTIGDGGEITGYTDVRSGLSNGATRMFVYAVVDRPVVASGRLTGGGGNNVTGYLGFDTSANKQVQMRIATSLISVDQARRNLRNEIAERDTFETVRERAQRLWDDKLRVIEVEGGTDDQLTTLYSNLYRLFLYPNSAHENVGTPDAPRWRHAVQSSATSSIPITSTPTETGAEVVDGKVYVNNGFWDTYRTTWSAYTLFTPGMAGELVDGFVQQYKDGGWVSRWSSPGYANLMTGTSSDVAFADAYVKGVRNFDVKAAYQAAVRNATVAPPGANPNNTSVGRKGLQTSIFAGYTSSAVSEGVSWALEGYVNDFGIANMATALAEDAGTPEAERAGYRSDAEYFRNRAQNYVHMFDPGVEFFQGRNAAGEWKSDPDDYDPKVWGHEHDYTETNGWNFAFHVPHDGQGLANLYGGRNALADKLDEFFATPETARFPGSYNGTIHEMIEARDVRMGMWGFSNQVSHHIPWMYTYAGQPAKTQAKVREVLSRMYLGSEIGQGYAGDEDNGETSAWYLFSALGFYPLQVGSADYVIGSPLFRKATVHLENGRDIVVNAPENSAGNVYVQGLRVDGVPYDRTSISHADLVDGAVLDFQLGPVPSGWGTGAASVPTSLTEPGAPARPLADITVKGGPAALTDDTSGTEAALNTAVTWSVPGTPELVTQYTLTSGANPGDPRGWRLAGSYDGKKWTVIDTRAEQTFPWRAQTRAFTVERPGRYAYYRLEPTGSDGAVTLAEVELLAKPAPECTRAVTGSRSGPLTVSTGVTCLSGATVRGPVTVRAGAALYVDGGSIAGPVSATGAAAVVLHDVEVGGPVSVVGTSGAVGIERASIGGPVTLVGNAGPLVAATTIGGPLSCVVNEPAPVGNGLPNTVRGPAGGQCAGM</sequence>
<name>A0A927MC46_9ACTN</name>
<dbReference type="FunFam" id="1.20.1050.60:FF:000001">
    <property type="entry name" value="Putative alpha-1,2-mannosidase"/>
    <property type="match status" value="1"/>
</dbReference>
<dbReference type="EMBL" id="JADBEB010000001">
    <property type="protein sequence ID" value="MBE1488365.1"/>
    <property type="molecule type" value="Genomic_DNA"/>
</dbReference>
<dbReference type="Pfam" id="PF07971">
    <property type="entry name" value="Glyco_hydro_92"/>
    <property type="match status" value="1"/>
</dbReference>
<dbReference type="Gene3D" id="1.20.1050.60">
    <property type="entry name" value="alpha-1,2-mannosidase"/>
    <property type="match status" value="1"/>
</dbReference>
<comment type="caution">
    <text evidence="4">The sequence shown here is derived from an EMBL/GenBank/DDBJ whole genome shotgun (WGS) entry which is preliminary data.</text>
</comment>